<feature type="domain" description="Ig-like" evidence="5">
    <location>
        <begin position="442"/>
        <end position="541"/>
    </location>
</feature>
<feature type="transmembrane region" description="Helical" evidence="4">
    <location>
        <begin position="571"/>
        <end position="593"/>
    </location>
</feature>
<dbReference type="AlphaFoldDB" id="A0A8C4VKS0"/>
<dbReference type="GO" id="GO:0005886">
    <property type="term" value="C:plasma membrane"/>
    <property type="evidence" value="ECO:0007669"/>
    <property type="project" value="UniProtKB-SubCell"/>
</dbReference>
<evidence type="ECO:0000256" key="4">
    <source>
        <dbReference type="SAM" id="Phobius"/>
    </source>
</evidence>
<keyword evidence="3 4" id="KW-0472">Membrane</keyword>
<dbReference type="InterPro" id="IPR003599">
    <property type="entry name" value="Ig_sub"/>
</dbReference>
<feature type="domain" description="Ig-like" evidence="5">
    <location>
        <begin position="6"/>
        <end position="118"/>
    </location>
</feature>
<dbReference type="GO" id="GO:0001792">
    <property type="term" value="F:polymeric immunoglobulin receptor activity"/>
    <property type="evidence" value="ECO:0007669"/>
    <property type="project" value="Ensembl"/>
</dbReference>
<dbReference type="SMART" id="SM00409">
    <property type="entry name" value="IG"/>
    <property type="match status" value="4"/>
</dbReference>
<evidence type="ECO:0000256" key="2">
    <source>
        <dbReference type="ARBA" id="ARBA00022692"/>
    </source>
</evidence>
<dbReference type="PANTHER" id="PTHR11860:SF49">
    <property type="entry name" value="HIGH AFFINITY IMMUNOGLOBULIN ALPHA AND IMMUNOGLOBULIN MU FC RECEPTOR"/>
    <property type="match status" value="1"/>
</dbReference>
<evidence type="ECO:0000313" key="6">
    <source>
        <dbReference type="Ensembl" id="ENSGEVP00005003873.1"/>
    </source>
</evidence>
<dbReference type="InterPro" id="IPR036179">
    <property type="entry name" value="Ig-like_dom_sf"/>
</dbReference>
<protein>
    <submittedName>
        <fullName evidence="6">Polymeric immunoglobulin receptor</fullName>
    </submittedName>
</protein>
<dbReference type="OrthoDB" id="6157407at2759"/>
<evidence type="ECO:0000256" key="3">
    <source>
        <dbReference type="ARBA" id="ARBA00023136"/>
    </source>
</evidence>
<dbReference type="PROSITE" id="PS50835">
    <property type="entry name" value="IG_LIKE"/>
    <property type="match status" value="3"/>
</dbReference>
<reference evidence="6" key="2">
    <citation type="submission" date="2025-09" db="UniProtKB">
        <authorList>
            <consortium name="Ensembl"/>
        </authorList>
    </citation>
    <scope>IDENTIFICATION</scope>
</reference>
<dbReference type="InterPro" id="IPR013106">
    <property type="entry name" value="Ig_V-set"/>
</dbReference>
<dbReference type="GO" id="GO:0001580">
    <property type="term" value="P:detection of chemical stimulus involved in sensory perception of bitter taste"/>
    <property type="evidence" value="ECO:0007669"/>
    <property type="project" value="Ensembl"/>
</dbReference>
<comment type="subcellular location">
    <subcellularLocation>
        <location evidence="1">Membrane</location>
    </subcellularLocation>
</comment>
<dbReference type="GeneTree" id="ENSGT00940000161667"/>
<dbReference type="CDD" id="cd05716">
    <property type="entry name" value="IgV_pIgR_like"/>
    <property type="match status" value="5"/>
</dbReference>
<dbReference type="GO" id="GO:0043235">
    <property type="term" value="C:receptor complex"/>
    <property type="evidence" value="ECO:0007669"/>
    <property type="project" value="Ensembl"/>
</dbReference>
<dbReference type="GO" id="GO:0007173">
    <property type="term" value="P:epidermal growth factor receptor signaling pathway"/>
    <property type="evidence" value="ECO:0007669"/>
    <property type="project" value="Ensembl"/>
</dbReference>
<dbReference type="GO" id="GO:0071751">
    <property type="term" value="C:secretory IgA immunoglobulin complex"/>
    <property type="evidence" value="ECO:0007669"/>
    <property type="project" value="Ensembl"/>
</dbReference>
<keyword evidence="2 4" id="KW-0812">Transmembrane</keyword>
<name>A0A8C4VKS0_9SAUR</name>
<dbReference type="InterPro" id="IPR050671">
    <property type="entry name" value="CD300_family_receptors"/>
</dbReference>
<dbReference type="InterPro" id="IPR007110">
    <property type="entry name" value="Ig-like_dom"/>
</dbReference>
<proteinExistence type="predicted"/>
<dbReference type="GO" id="GO:0001790">
    <property type="term" value="F:polymeric immunoglobulin binding"/>
    <property type="evidence" value="ECO:0007669"/>
    <property type="project" value="Ensembl"/>
</dbReference>
<evidence type="ECO:0000313" key="7">
    <source>
        <dbReference type="Proteomes" id="UP000694390"/>
    </source>
</evidence>
<feature type="domain" description="Ig-like" evidence="5">
    <location>
        <begin position="331"/>
        <end position="436"/>
    </location>
</feature>
<evidence type="ECO:0000256" key="1">
    <source>
        <dbReference type="ARBA" id="ARBA00004370"/>
    </source>
</evidence>
<keyword evidence="7" id="KW-1185">Reference proteome</keyword>
<reference evidence="6" key="1">
    <citation type="submission" date="2025-08" db="UniProtKB">
        <authorList>
            <consortium name="Ensembl"/>
        </authorList>
    </citation>
    <scope>IDENTIFICATION</scope>
</reference>
<dbReference type="Gene3D" id="2.60.40.10">
    <property type="entry name" value="Immunoglobulins"/>
    <property type="match status" value="5"/>
</dbReference>
<dbReference type="Pfam" id="PF07686">
    <property type="entry name" value="V-set"/>
    <property type="match status" value="4"/>
</dbReference>
<dbReference type="GO" id="GO:0043113">
    <property type="term" value="P:receptor clustering"/>
    <property type="evidence" value="ECO:0007669"/>
    <property type="project" value="Ensembl"/>
</dbReference>
<sequence length="698" mass="78421">MRFERPGSLLHALYGPKLLTGEVGGSVTIKCFYRPTKTNRHDRKYWCKISRARRVCNTIISTSFFISEDYRDRASITDFPKNGTFTIQITQLEQNDAGAYRCGIGNSNKALFFSMNLTVLESTVLVLGKLRGSVTIQCQPENVKRGGKKFWCKLGKTGCSIIADSDGYVATKYERRISITSEESSGTFKILINRLKKEDSGLTCSYILAVLEQSYSCPNVPEEAELYYIELGGSVTINCVFGTEYGSERKYMCRMGKTGCSNVIDTYGNVNENYKGRVLLSLQEPAGSFSLYMTQLRKEDSGVYLCGAGIYGEKGESKELDIHQVFNFVSPETSVPQGPHVINGVIGGSVSVECHYDPRGNYTLKYWCKWRKNGCNQLITNLATMIDSYEGRIVLHDNPENGTFTVIMNQLTAEDAGYYWCITDGETERKSTKELKIIDGQPGLTGAKEIDAVIGTRVTIPCSYPCKYYSYQKYWCKWHNTGCQSLISSEQNQTGLVVNCDKEKRTLYLTFDQVIQTDQGWYWCGVSHSGHYGETMAVYLTVNGGELQHLLQDKTGKVFPVAMMEHDSSKVILSVLLPIAVVCLLLATVFVVVKFRLLKRTDLVSVGSYRTNISMSEFENSRDYGAKDNMGINDAQETQLGGQNFKKNVSSKQLQTGWFLQWTKCITYKTDSPRSAYNIKCKVMHIGKNNLNYTHKTS</sequence>
<evidence type="ECO:0000259" key="5">
    <source>
        <dbReference type="PROSITE" id="PS50835"/>
    </source>
</evidence>
<organism evidence="6 7">
    <name type="scientific">Gopherus evgoodei</name>
    <name type="common">Goodes thornscrub tortoise</name>
    <dbReference type="NCBI Taxonomy" id="1825980"/>
    <lineage>
        <taxon>Eukaryota</taxon>
        <taxon>Metazoa</taxon>
        <taxon>Chordata</taxon>
        <taxon>Craniata</taxon>
        <taxon>Vertebrata</taxon>
        <taxon>Euteleostomi</taxon>
        <taxon>Archelosauria</taxon>
        <taxon>Testudinata</taxon>
        <taxon>Testudines</taxon>
        <taxon>Cryptodira</taxon>
        <taxon>Durocryptodira</taxon>
        <taxon>Testudinoidea</taxon>
        <taxon>Testudinidae</taxon>
        <taxon>Gopherus</taxon>
    </lineage>
</organism>
<dbReference type="GO" id="GO:0002415">
    <property type="term" value="P:immunoglobulin transcytosis in epithelial cells mediated by polymeric immunoglobulin receptor"/>
    <property type="evidence" value="ECO:0007669"/>
    <property type="project" value="Ensembl"/>
</dbReference>
<keyword evidence="4" id="KW-1133">Transmembrane helix</keyword>
<dbReference type="InterPro" id="IPR013783">
    <property type="entry name" value="Ig-like_fold"/>
</dbReference>
<dbReference type="PANTHER" id="PTHR11860">
    <property type="entry name" value="POLYMERIC-IMMUNOGLOBULIN RECEPTOR"/>
    <property type="match status" value="1"/>
</dbReference>
<dbReference type="Proteomes" id="UP000694390">
    <property type="component" value="Unassembled WGS sequence"/>
</dbReference>
<dbReference type="SUPFAM" id="SSF48726">
    <property type="entry name" value="Immunoglobulin"/>
    <property type="match status" value="5"/>
</dbReference>
<dbReference type="SMART" id="SM00406">
    <property type="entry name" value="IGv"/>
    <property type="match status" value="4"/>
</dbReference>
<accession>A0A8C4VKS0</accession>
<dbReference type="Ensembl" id="ENSGEVT00005004044.1">
    <property type="protein sequence ID" value="ENSGEVP00005003873.1"/>
    <property type="gene ID" value="ENSGEVG00005002749.1"/>
</dbReference>
<gene>
    <name evidence="6" type="primary">PIGR</name>
</gene>